<dbReference type="InterPro" id="IPR029787">
    <property type="entry name" value="Nucleotide_cyclase"/>
</dbReference>
<keyword evidence="3" id="KW-1133">Transmembrane helix</keyword>
<dbReference type="PROSITE" id="PS50887">
    <property type="entry name" value="GGDEF"/>
    <property type="match status" value="1"/>
</dbReference>
<keyword evidence="3" id="KW-0812">Transmembrane</keyword>
<accession>A0A437H110</accession>
<evidence type="ECO:0000313" key="6">
    <source>
        <dbReference type="Proteomes" id="UP000283003"/>
    </source>
</evidence>
<dbReference type="EMBL" id="RXOL01000001">
    <property type="protein sequence ID" value="RVQ69320.1"/>
    <property type="molecule type" value="Genomic_DNA"/>
</dbReference>
<comment type="catalytic activity">
    <reaction evidence="2">
        <text>2 GTP = 3',3'-c-di-GMP + 2 diphosphate</text>
        <dbReference type="Rhea" id="RHEA:24898"/>
        <dbReference type="ChEBI" id="CHEBI:33019"/>
        <dbReference type="ChEBI" id="CHEBI:37565"/>
        <dbReference type="ChEBI" id="CHEBI:58805"/>
        <dbReference type="EC" id="2.7.7.65"/>
    </reaction>
</comment>
<dbReference type="SMART" id="SM00267">
    <property type="entry name" value="GGDEF"/>
    <property type="match status" value="1"/>
</dbReference>
<evidence type="ECO:0000256" key="3">
    <source>
        <dbReference type="SAM" id="Phobius"/>
    </source>
</evidence>
<dbReference type="OrthoDB" id="9812260at2"/>
<keyword evidence="6" id="KW-1185">Reference proteome</keyword>
<feature type="domain" description="GGDEF" evidence="4">
    <location>
        <begin position="161"/>
        <end position="288"/>
    </location>
</feature>
<proteinExistence type="predicted"/>
<evidence type="ECO:0000313" key="5">
    <source>
        <dbReference type="EMBL" id="RVQ69320.1"/>
    </source>
</evidence>
<feature type="transmembrane region" description="Helical" evidence="3">
    <location>
        <begin position="24"/>
        <end position="46"/>
    </location>
</feature>
<dbReference type="Pfam" id="PF00990">
    <property type="entry name" value="GGDEF"/>
    <property type="match status" value="1"/>
</dbReference>
<dbReference type="Gene3D" id="3.30.70.270">
    <property type="match status" value="1"/>
</dbReference>
<dbReference type="InterPro" id="IPR043128">
    <property type="entry name" value="Rev_trsase/Diguanyl_cyclase"/>
</dbReference>
<dbReference type="AlphaFoldDB" id="A0A437H110"/>
<dbReference type="SUPFAM" id="SSF55073">
    <property type="entry name" value="Nucleotide cyclase"/>
    <property type="match status" value="1"/>
</dbReference>
<dbReference type="PANTHER" id="PTHR45138">
    <property type="entry name" value="REGULATORY COMPONENTS OF SENSORY TRANSDUCTION SYSTEM"/>
    <property type="match status" value="1"/>
</dbReference>
<dbReference type="NCBIfam" id="TIGR00254">
    <property type="entry name" value="GGDEF"/>
    <property type="match status" value="1"/>
</dbReference>
<gene>
    <name evidence="5" type="ORF">EKN06_03805</name>
</gene>
<organism evidence="5 6">
    <name type="scientific">Croceicoccus ponticola</name>
    <dbReference type="NCBI Taxonomy" id="2217664"/>
    <lineage>
        <taxon>Bacteria</taxon>
        <taxon>Pseudomonadati</taxon>
        <taxon>Pseudomonadota</taxon>
        <taxon>Alphaproteobacteria</taxon>
        <taxon>Sphingomonadales</taxon>
        <taxon>Erythrobacteraceae</taxon>
        <taxon>Croceicoccus</taxon>
    </lineage>
</organism>
<reference evidence="5 6" key="1">
    <citation type="submission" date="2018-12" db="EMBL/GenBank/DDBJ databases">
        <title>Croceicoccus ponticola sp. nov., a lipolytic bacterium isolated from seawater.</title>
        <authorList>
            <person name="Yoon J.-H."/>
        </authorList>
    </citation>
    <scope>NUCLEOTIDE SEQUENCE [LARGE SCALE GENOMIC DNA]</scope>
    <source>
        <strain evidence="5 6">GM-16</strain>
    </source>
</reference>
<protein>
    <recommendedName>
        <fullName evidence="1">diguanylate cyclase</fullName>
        <ecNumber evidence="1">2.7.7.65</ecNumber>
    </recommendedName>
</protein>
<dbReference type="InterPro" id="IPR000160">
    <property type="entry name" value="GGDEF_dom"/>
</dbReference>
<dbReference type="GO" id="GO:0052621">
    <property type="term" value="F:diguanylate cyclase activity"/>
    <property type="evidence" value="ECO:0007669"/>
    <property type="project" value="UniProtKB-EC"/>
</dbReference>
<dbReference type="EC" id="2.7.7.65" evidence="1"/>
<evidence type="ECO:0000256" key="1">
    <source>
        <dbReference type="ARBA" id="ARBA00012528"/>
    </source>
</evidence>
<dbReference type="PANTHER" id="PTHR45138:SF9">
    <property type="entry name" value="DIGUANYLATE CYCLASE DGCM-RELATED"/>
    <property type="match status" value="1"/>
</dbReference>
<evidence type="ECO:0000259" key="4">
    <source>
        <dbReference type="PROSITE" id="PS50887"/>
    </source>
</evidence>
<name>A0A437H110_9SPHN</name>
<feature type="transmembrane region" description="Helical" evidence="3">
    <location>
        <begin position="58"/>
        <end position="79"/>
    </location>
</feature>
<comment type="caution">
    <text evidence="5">The sequence shown here is derived from an EMBL/GenBank/DDBJ whole genome shotgun (WGS) entry which is preliminary data.</text>
</comment>
<dbReference type="CDD" id="cd01949">
    <property type="entry name" value="GGDEF"/>
    <property type="match status" value="1"/>
</dbReference>
<dbReference type="Proteomes" id="UP000283003">
    <property type="component" value="Unassembled WGS sequence"/>
</dbReference>
<keyword evidence="3" id="KW-0472">Membrane</keyword>
<evidence type="ECO:0000256" key="2">
    <source>
        <dbReference type="ARBA" id="ARBA00034247"/>
    </source>
</evidence>
<dbReference type="InterPro" id="IPR050469">
    <property type="entry name" value="Diguanylate_Cyclase"/>
</dbReference>
<sequence length="288" mass="31264">MHSGQGLRYMRFYQATRFIFPHSFALRVFTICFASVHVPIIGFGLVEAARGEWEWTMFFPLLAATLLGTSVGIFGLWGLMSPLRVATRDLQRLENGQMVDDVPVGGPDMAGQLLMAVARAARETVSRMDELRSEAGTDMLTGLLNRRGFEETVAAVLRGGGGGTLAILDGDRFKQVNDELGHATGDKVLCGLAQRMVGNMRIGDVAGRWGGDEFVIFFPGLGEAAADAIVRRIYEAVRDYPDATVGGQPVGFSWGVAAIERQAGDTLDSAMAIADERLYARKETRRAA</sequence>